<evidence type="ECO:0000313" key="2">
    <source>
        <dbReference type="EMBL" id="PYI34348.1"/>
    </source>
</evidence>
<evidence type="ECO:0000256" key="1">
    <source>
        <dbReference type="SAM" id="MobiDB-lite"/>
    </source>
</evidence>
<feature type="region of interest" description="Disordered" evidence="1">
    <location>
        <begin position="82"/>
        <end position="103"/>
    </location>
</feature>
<sequence length="252" mass="27697">MTRPQDMAIEALELDFLSQFISQSNLQSSMVSARPSGRSAYAETARTSTRSARRSAPRCCASTGPSHPPKFIGQVEVGTKTPRDRFNDWREDDRGVNDITLGEGSGGCGAGSVGMLIGPDARMSGCPHLRRARPARLIFHTPRCMTCPNPAPQQNTPPSLGSTILPAVLYRGSGRLLRYQQYPTTRNASRQPSKAKLQQHSCNYIYFHALACQLVIDFADTPAPSFLYRVIPHDFSLAHGDLDLILPNNERV</sequence>
<dbReference type="Proteomes" id="UP000248817">
    <property type="component" value="Unassembled WGS sequence"/>
</dbReference>
<proteinExistence type="predicted"/>
<feature type="region of interest" description="Disordered" evidence="1">
    <location>
        <begin position="35"/>
        <end position="68"/>
    </location>
</feature>
<feature type="compositionally biased region" description="Basic and acidic residues" evidence="1">
    <location>
        <begin position="82"/>
        <end position="96"/>
    </location>
</feature>
<accession>A0A2V5IC45</accession>
<dbReference type="AlphaFoldDB" id="A0A2V5IC45"/>
<gene>
    <name evidence="2" type="ORF">BP00DRAFT_443683</name>
</gene>
<name>A0A2V5IC45_9EURO</name>
<evidence type="ECO:0000313" key="3">
    <source>
        <dbReference type="Proteomes" id="UP000248817"/>
    </source>
</evidence>
<dbReference type="EMBL" id="KZ825476">
    <property type="protein sequence ID" value="PYI34348.1"/>
    <property type="molecule type" value="Genomic_DNA"/>
</dbReference>
<feature type="compositionally biased region" description="Low complexity" evidence="1">
    <location>
        <begin position="38"/>
        <end position="50"/>
    </location>
</feature>
<keyword evidence="3" id="KW-1185">Reference proteome</keyword>
<reference evidence="2 3" key="1">
    <citation type="submission" date="2018-02" db="EMBL/GenBank/DDBJ databases">
        <title>The genomes of Aspergillus section Nigri reveals drivers in fungal speciation.</title>
        <authorList>
            <consortium name="DOE Joint Genome Institute"/>
            <person name="Vesth T.C."/>
            <person name="Nybo J."/>
            <person name="Theobald S."/>
            <person name="Brandl J."/>
            <person name="Frisvad J.C."/>
            <person name="Nielsen K.F."/>
            <person name="Lyhne E.K."/>
            <person name="Kogle M.E."/>
            <person name="Kuo A."/>
            <person name="Riley R."/>
            <person name="Clum A."/>
            <person name="Nolan M."/>
            <person name="Lipzen A."/>
            <person name="Salamov A."/>
            <person name="Henrissat B."/>
            <person name="Wiebenga A."/>
            <person name="De vries R.P."/>
            <person name="Grigoriev I.V."/>
            <person name="Mortensen U.H."/>
            <person name="Andersen M.R."/>
            <person name="Baker S.E."/>
        </authorList>
    </citation>
    <scope>NUCLEOTIDE SEQUENCE [LARGE SCALE GENOMIC DNA]</scope>
    <source>
        <strain evidence="2 3">CBS 114.80</strain>
    </source>
</reference>
<organism evidence="2 3">
    <name type="scientific">Aspergillus indologenus CBS 114.80</name>
    <dbReference type="NCBI Taxonomy" id="1450541"/>
    <lineage>
        <taxon>Eukaryota</taxon>
        <taxon>Fungi</taxon>
        <taxon>Dikarya</taxon>
        <taxon>Ascomycota</taxon>
        <taxon>Pezizomycotina</taxon>
        <taxon>Eurotiomycetes</taxon>
        <taxon>Eurotiomycetidae</taxon>
        <taxon>Eurotiales</taxon>
        <taxon>Aspergillaceae</taxon>
        <taxon>Aspergillus</taxon>
        <taxon>Aspergillus subgen. Circumdati</taxon>
    </lineage>
</organism>
<protein>
    <submittedName>
        <fullName evidence="2">Uncharacterized protein</fullName>
    </submittedName>
</protein>